<comment type="caution">
    <text evidence="1">The sequence shown here is derived from an EMBL/GenBank/DDBJ whole genome shotgun (WGS) entry which is preliminary data.</text>
</comment>
<reference evidence="1 2" key="1">
    <citation type="journal article" date="2022" name="Hortic Res">
        <title>A haplotype resolved chromosomal level avocado genome allows analysis of novel avocado genes.</title>
        <authorList>
            <person name="Nath O."/>
            <person name="Fletcher S.J."/>
            <person name="Hayward A."/>
            <person name="Shaw L.M."/>
            <person name="Masouleh A.K."/>
            <person name="Furtado A."/>
            <person name="Henry R.J."/>
            <person name="Mitter N."/>
        </authorList>
    </citation>
    <scope>NUCLEOTIDE SEQUENCE [LARGE SCALE GENOMIC DNA]</scope>
    <source>
        <strain evidence="2">cv. Hass</strain>
    </source>
</reference>
<keyword evidence="2" id="KW-1185">Reference proteome</keyword>
<organism evidence="1 2">
    <name type="scientific">Persea americana</name>
    <name type="common">Avocado</name>
    <dbReference type="NCBI Taxonomy" id="3435"/>
    <lineage>
        <taxon>Eukaryota</taxon>
        <taxon>Viridiplantae</taxon>
        <taxon>Streptophyta</taxon>
        <taxon>Embryophyta</taxon>
        <taxon>Tracheophyta</taxon>
        <taxon>Spermatophyta</taxon>
        <taxon>Magnoliopsida</taxon>
        <taxon>Magnoliidae</taxon>
        <taxon>Laurales</taxon>
        <taxon>Lauraceae</taxon>
        <taxon>Persea</taxon>
    </lineage>
</organism>
<gene>
    <name evidence="1" type="ORF">MRB53_010240</name>
</gene>
<sequence>MLGQAGVIQSLISMLVSSDAEAREAALHALLNLAVRNEWLYQDADISKEAAEIQDYIETLTHVPNASMQ</sequence>
<dbReference type="Proteomes" id="UP001234297">
    <property type="component" value="Chromosome 3"/>
</dbReference>
<accession>A0ACC2LS07</accession>
<evidence type="ECO:0000313" key="2">
    <source>
        <dbReference type="Proteomes" id="UP001234297"/>
    </source>
</evidence>
<proteinExistence type="predicted"/>
<name>A0ACC2LS07_PERAE</name>
<evidence type="ECO:0000313" key="1">
    <source>
        <dbReference type="EMBL" id="KAJ8635973.1"/>
    </source>
</evidence>
<protein>
    <submittedName>
        <fullName evidence="1">Uncharacterized protein</fullName>
    </submittedName>
</protein>
<dbReference type="EMBL" id="CM056811">
    <property type="protein sequence ID" value="KAJ8635973.1"/>
    <property type="molecule type" value="Genomic_DNA"/>
</dbReference>